<gene>
    <name evidence="2" type="ORF">MKQ68_14630</name>
</gene>
<keyword evidence="1" id="KW-0732">Signal</keyword>
<dbReference type="Pfam" id="PF14100">
    <property type="entry name" value="DUF6807"/>
    <property type="match status" value="1"/>
</dbReference>
<dbReference type="Proteomes" id="UP001162741">
    <property type="component" value="Chromosome"/>
</dbReference>
<evidence type="ECO:0000256" key="1">
    <source>
        <dbReference type="SAM" id="SignalP"/>
    </source>
</evidence>
<dbReference type="RefSeq" id="WP_264279775.1">
    <property type="nucleotide sequence ID" value="NZ_CP107006.1"/>
</dbReference>
<accession>A0ABY6IVD1</accession>
<protein>
    <submittedName>
        <fullName evidence="2">PmoA family protein</fullName>
    </submittedName>
</protein>
<keyword evidence="3" id="KW-1185">Reference proteome</keyword>
<feature type="chain" id="PRO_5047155042" evidence="1">
    <location>
        <begin position="21"/>
        <end position="400"/>
    </location>
</feature>
<feature type="signal peptide" evidence="1">
    <location>
        <begin position="1"/>
        <end position="20"/>
    </location>
</feature>
<sequence>MKKLTLLFSFFMLNLMNMDAQMLARITVKAGKVARTNTLASISLDRFPATADSLFTLEEVRNGKRLNVPVQVEQEGAARRLWWQVSGDLAAGSSRSYELVKKPSPSTPHISLKDENGALIIEGLLQYNYATVNPPAGVDTVFRRSGFIHPLWSPKGAMLTNMHPKDHYHHYGIWNPWTETEFEGERIDFWNLVKKQGTVQFKGFASKTEGPVWTGFAALQDHVVLTTGKTALNELLDVRAYENSHTWDFASIQSCATSSPLLLKQYRYGGGFNIRGNANWNATNSRIITSEGHTRNNADSSLARWVLIYGDTEKGRAGLLIMAHPSNYNFPVPLRVWPEKDQQGQVCVFFTPTKTTSWLLTGGTAYAQRYRVKVFDGEMSTAAAEALWQDYAAPVEVTVK</sequence>
<reference evidence="2" key="1">
    <citation type="submission" date="2022-10" db="EMBL/GenBank/DDBJ databases">
        <title>Chitinophaga sp. nov., isolated from soil.</title>
        <authorList>
            <person name="Jeon C.O."/>
        </authorList>
    </citation>
    <scope>NUCLEOTIDE SEQUENCE</scope>
    <source>
        <strain evidence="2">R8</strain>
    </source>
</reference>
<evidence type="ECO:0000313" key="2">
    <source>
        <dbReference type="EMBL" id="UYQ91326.1"/>
    </source>
</evidence>
<name>A0ABY6IVD1_9BACT</name>
<dbReference type="InterPro" id="IPR029475">
    <property type="entry name" value="DUF6807"/>
</dbReference>
<organism evidence="2 3">
    <name type="scientific">Chitinophaga horti</name>
    <dbReference type="NCBI Taxonomy" id="2920382"/>
    <lineage>
        <taxon>Bacteria</taxon>
        <taxon>Pseudomonadati</taxon>
        <taxon>Bacteroidota</taxon>
        <taxon>Chitinophagia</taxon>
        <taxon>Chitinophagales</taxon>
        <taxon>Chitinophagaceae</taxon>
        <taxon>Chitinophaga</taxon>
    </lineage>
</organism>
<evidence type="ECO:0000313" key="3">
    <source>
        <dbReference type="Proteomes" id="UP001162741"/>
    </source>
</evidence>
<dbReference type="EMBL" id="CP107006">
    <property type="protein sequence ID" value="UYQ91326.1"/>
    <property type="molecule type" value="Genomic_DNA"/>
</dbReference>
<proteinExistence type="predicted"/>